<dbReference type="EMBL" id="MHCP01000028">
    <property type="protein sequence ID" value="OGY23233.1"/>
    <property type="molecule type" value="Genomic_DNA"/>
</dbReference>
<protein>
    <submittedName>
        <fullName evidence="2">Uncharacterized protein</fullName>
    </submittedName>
</protein>
<comment type="caution">
    <text evidence="2">The sequence shown here is derived from an EMBL/GenBank/DDBJ whole genome shotgun (WGS) entry which is preliminary data.</text>
</comment>
<organism evidence="2 3">
    <name type="scientific">Candidatus Woykebacteria bacterium RBG_13_40_15</name>
    <dbReference type="NCBI Taxonomy" id="1802593"/>
    <lineage>
        <taxon>Bacteria</taxon>
        <taxon>Candidatus Woykeibacteriota</taxon>
    </lineage>
</organism>
<proteinExistence type="predicted"/>
<dbReference type="AlphaFoldDB" id="A0A1G1W6F8"/>
<accession>A0A1G1W6F8</accession>
<evidence type="ECO:0000313" key="2">
    <source>
        <dbReference type="EMBL" id="OGY23233.1"/>
    </source>
</evidence>
<keyword evidence="1" id="KW-1133">Transmembrane helix</keyword>
<evidence type="ECO:0000313" key="3">
    <source>
        <dbReference type="Proteomes" id="UP000176631"/>
    </source>
</evidence>
<evidence type="ECO:0000256" key="1">
    <source>
        <dbReference type="SAM" id="Phobius"/>
    </source>
</evidence>
<feature type="transmembrane region" description="Helical" evidence="1">
    <location>
        <begin position="6"/>
        <end position="25"/>
    </location>
</feature>
<dbReference type="Proteomes" id="UP000176631">
    <property type="component" value="Unassembled WGS sequence"/>
</dbReference>
<gene>
    <name evidence="2" type="ORF">A2172_02570</name>
</gene>
<name>A0A1G1W6F8_9BACT</name>
<sequence length="200" mass="21537">MDALTGSLLFLGALLVVAVIILLVIRGDITADNQKLKAEIAEKDRTHAGSAKQMAIPFLQDRGYLDLVIKAADEFVESGSLEGPACEAWQEVIAFIRNDKAWMDAAIGLLEQSHKTAQNLHKNAALSIFLEVRGGYTMSMPSYVYTPADESGKPMKEQQARTKVALLEGISQPGVASVLVKKPNGEYLGGTPEVIRVALG</sequence>
<keyword evidence="1" id="KW-0812">Transmembrane</keyword>
<keyword evidence="1" id="KW-0472">Membrane</keyword>
<reference evidence="2 3" key="1">
    <citation type="journal article" date="2016" name="Nat. Commun.">
        <title>Thousands of microbial genomes shed light on interconnected biogeochemical processes in an aquifer system.</title>
        <authorList>
            <person name="Anantharaman K."/>
            <person name="Brown C.T."/>
            <person name="Hug L.A."/>
            <person name="Sharon I."/>
            <person name="Castelle C.J."/>
            <person name="Probst A.J."/>
            <person name="Thomas B.C."/>
            <person name="Singh A."/>
            <person name="Wilkins M.J."/>
            <person name="Karaoz U."/>
            <person name="Brodie E.L."/>
            <person name="Williams K.H."/>
            <person name="Hubbard S.S."/>
            <person name="Banfield J.F."/>
        </authorList>
    </citation>
    <scope>NUCLEOTIDE SEQUENCE [LARGE SCALE GENOMIC DNA]</scope>
</reference>